<evidence type="ECO:0000256" key="1">
    <source>
        <dbReference type="SAM" id="MobiDB-lite"/>
    </source>
</evidence>
<feature type="non-terminal residue" evidence="2">
    <location>
        <position position="1"/>
    </location>
</feature>
<name>A0A1Q9BQ00_SYMMI</name>
<accession>A0A1Q9BQ00</accession>
<organism evidence="2 3">
    <name type="scientific">Symbiodinium microadriaticum</name>
    <name type="common">Dinoflagellate</name>
    <name type="synonym">Zooxanthella microadriatica</name>
    <dbReference type="NCBI Taxonomy" id="2951"/>
    <lineage>
        <taxon>Eukaryota</taxon>
        <taxon>Sar</taxon>
        <taxon>Alveolata</taxon>
        <taxon>Dinophyceae</taxon>
        <taxon>Suessiales</taxon>
        <taxon>Symbiodiniaceae</taxon>
        <taxon>Symbiodinium</taxon>
    </lineage>
</organism>
<dbReference type="EMBL" id="LSRX01007523">
    <property type="protein sequence ID" value="OLP72089.1"/>
    <property type="molecule type" value="Genomic_DNA"/>
</dbReference>
<reference evidence="2 3" key="1">
    <citation type="submission" date="2016-02" db="EMBL/GenBank/DDBJ databases">
        <title>Genome analysis of coral dinoflagellate symbionts highlights evolutionary adaptations to a symbiotic lifestyle.</title>
        <authorList>
            <person name="Aranda M."/>
            <person name="Li Y."/>
            <person name="Liew Y.J."/>
            <person name="Baumgarten S."/>
            <person name="Simakov O."/>
            <person name="Wilson M."/>
            <person name="Piel J."/>
            <person name="Ashoor H."/>
            <person name="Bougouffa S."/>
            <person name="Bajic V.B."/>
            <person name="Ryu T."/>
            <person name="Ravasi T."/>
            <person name="Bayer T."/>
            <person name="Micklem G."/>
            <person name="Kim H."/>
            <person name="Bhak J."/>
            <person name="Lajeunesse T.C."/>
            <person name="Voolstra C.R."/>
        </authorList>
    </citation>
    <scope>NUCLEOTIDE SEQUENCE [LARGE SCALE GENOMIC DNA]</scope>
    <source>
        <strain evidence="2 3">CCMP2467</strain>
    </source>
</reference>
<feature type="compositionally biased region" description="Polar residues" evidence="1">
    <location>
        <begin position="22"/>
        <end position="31"/>
    </location>
</feature>
<dbReference type="Proteomes" id="UP000186817">
    <property type="component" value="Unassembled WGS sequence"/>
</dbReference>
<dbReference type="AlphaFoldDB" id="A0A1Q9BQ00"/>
<feature type="region of interest" description="Disordered" evidence="1">
    <location>
        <begin position="1"/>
        <end position="31"/>
    </location>
</feature>
<protein>
    <submittedName>
        <fullName evidence="2">Uncharacterized protein</fullName>
    </submittedName>
</protein>
<proteinExistence type="predicted"/>
<feature type="non-terminal residue" evidence="2">
    <location>
        <position position="31"/>
    </location>
</feature>
<gene>
    <name evidence="2" type="ORF">AK812_SmicGene48291</name>
</gene>
<evidence type="ECO:0000313" key="3">
    <source>
        <dbReference type="Proteomes" id="UP000186817"/>
    </source>
</evidence>
<sequence>QILCGADADGRRPHGQRPGSYTRPSRTMAQV</sequence>
<keyword evidence="3" id="KW-1185">Reference proteome</keyword>
<comment type="caution">
    <text evidence="2">The sequence shown here is derived from an EMBL/GenBank/DDBJ whole genome shotgun (WGS) entry which is preliminary data.</text>
</comment>
<evidence type="ECO:0000313" key="2">
    <source>
        <dbReference type="EMBL" id="OLP72089.1"/>
    </source>
</evidence>